<protein>
    <submittedName>
        <fullName evidence="1">Uncharacterized protein</fullName>
    </submittedName>
</protein>
<dbReference type="RefSeq" id="XP_022475970.1">
    <property type="nucleotide sequence ID" value="XM_022617552.1"/>
</dbReference>
<keyword evidence="2" id="KW-1185">Reference proteome</keyword>
<dbReference type="EMBL" id="MJBS01000042">
    <property type="protein sequence ID" value="OHE98821.1"/>
    <property type="molecule type" value="Genomic_DNA"/>
</dbReference>
<organism evidence="1 2">
    <name type="scientific">Colletotrichum orchidophilum</name>
    <dbReference type="NCBI Taxonomy" id="1209926"/>
    <lineage>
        <taxon>Eukaryota</taxon>
        <taxon>Fungi</taxon>
        <taxon>Dikarya</taxon>
        <taxon>Ascomycota</taxon>
        <taxon>Pezizomycotina</taxon>
        <taxon>Sordariomycetes</taxon>
        <taxon>Hypocreomycetidae</taxon>
        <taxon>Glomerellales</taxon>
        <taxon>Glomerellaceae</taxon>
        <taxon>Colletotrichum</taxon>
    </lineage>
</organism>
<dbReference type="GeneID" id="34559062"/>
<proteinExistence type="predicted"/>
<sequence>MPSTDDAGFGGNTDAHPSYSIILARTDHGLGGTLAYSHSHTYLPLCIYSLSGQQRRRGAAAPLTSSPFSVKRDLGSQLMTDG</sequence>
<accession>A0A1G4BBR7</accession>
<evidence type="ECO:0000313" key="1">
    <source>
        <dbReference type="EMBL" id="OHE98821.1"/>
    </source>
</evidence>
<reference evidence="1 2" key="1">
    <citation type="submission" date="2016-09" db="EMBL/GenBank/DDBJ databases">
        <authorList>
            <person name="Capua I."/>
            <person name="De Benedictis P."/>
            <person name="Joannis T."/>
            <person name="Lombin L.H."/>
            <person name="Cattoli G."/>
        </authorList>
    </citation>
    <scope>NUCLEOTIDE SEQUENCE [LARGE SCALE GENOMIC DNA]</scope>
    <source>
        <strain evidence="1 2">IMI 309357</strain>
    </source>
</reference>
<name>A0A1G4BBR7_9PEZI</name>
<gene>
    <name evidence="1" type="ORF">CORC01_05910</name>
</gene>
<comment type="caution">
    <text evidence="1">The sequence shown here is derived from an EMBL/GenBank/DDBJ whole genome shotgun (WGS) entry which is preliminary data.</text>
</comment>
<dbReference type="AlphaFoldDB" id="A0A1G4BBR7"/>
<evidence type="ECO:0000313" key="2">
    <source>
        <dbReference type="Proteomes" id="UP000176998"/>
    </source>
</evidence>
<dbReference type="Proteomes" id="UP000176998">
    <property type="component" value="Unassembled WGS sequence"/>
</dbReference>